<gene>
    <name evidence="1" type="ORF">K488DRAFT_69321</name>
</gene>
<reference evidence="1" key="2">
    <citation type="journal article" date="2022" name="New Phytol.">
        <title>Evolutionary transition to the ectomycorrhizal habit in the genomes of a hyperdiverse lineage of mushroom-forming fungi.</title>
        <authorList>
            <person name="Looney B."/>
            <person name="Miyauchi S."/>
            <person name="Morin E."/>
            <person name="Drula E."/>
            <person name="Courty P.E."/>
            <person name="Kohler A."/>
            <person name="Kuo A."/>
            <person name="LaButti K."/>
            <person name="Pangilinan J."/>
            <person name="Lipzen A."/>
            <person name="Riley R."/>
            <person name="Andreopoulos W."/>
            <person name="He G."/>
            <person name="Johnson J."/>
            <person name="Nolan M."/>
            <person name="Tritt A."/>
            <person name="Barry K.W."/>
            <person name="Grigoriev I.V."/>
            <person name="Nagy L.G."/>
            <person name="Hibbett D."/>
            <person name="Henrissat B."/>
            <person name="Matheny P.B."/>
            <person name="Labbe J."/>
            <person name="Martin F.M."/>
        </authorList>
    </citation>
    <scope>NUCLEOTIDE SEQUENCE</scope>
    <source>
        <strain evidence="1">EC-137</strain>
    </source>
</reference>
<dbReference type="EMBL" id="MU273504">
    <property type="protein sequence ID" value="KAI0034251.1"/>
    <property type="molecule type" value="Genomic_DNA"/>
</dbReference>
<proteinExistence type="predicted"/>
<protein>
    <submittedName>
        <fullName evidence="1">CRAL/TRIO domain-containing protein</fullName>
    </submittedName>
</protein>
<comment type="caution">
    <text evidence="1">The sequence shown here is derived from an EMBL/GenBank/DDBJ whole genome shotgun (WGS) entry which is preliminary data.</text>
</comment>
<sequence>MTGGTPICTPLLPSQPPAGAIRPAEDLSTSQAGMLESVLGHFCEPDYELPGEKEPGLRDLEKFWLTRDCMLRYLRAVKWASAQEAIQRLEGTLKWRREFEIYETTADDIEPESVTGKMIIYGYDTARRPALYLLPSRQNTKEAQHQIQFTVWMLERTLDLTGPGVETLSLMINFADRAKSPSFSTARAVLNILQTHYPERLGHALILNVPFLLNAFFKLITPLVDPHTRVKMKFNPRAVKDGLFDAEQLLSESGWGGAVDFRWDHAKYWPALLKLCAETRERYMERWRKLGAKVGASEWDIKFEPLVAPSDETVSVKVVEQPAPVAETEQVDIAVPGPGMTEIAGPAAMEGAADTLTVPLAVAGAVPKVAGQA</sequence>
<evidence type="ECO:0000313" key="2">
    <source>
        <dbReference type="Proteomes" id="UP000814128"/>
    </source>
</evidence>
<keyword evidence="2" id="KW-1185">Reference proteome</keyword>
<dbReference type="Proteomes" id="UP000814128">
    <property type="component" value="Unassembled WGS sequence"/>
</dbReference>
<evidence type="ECO:0000313" key="1">
    <source>
        <dbReference type="EMBL" id="KAI0034251.1"/>
    </source>
</evidence>
<organism evidence="1 2">
    <name type="scientific">Vararia minispora EC-137</name>
    <dbReference type="NCBI Taxonomy" id="1314806"/>
    <lineage>
        <taxon>Eukaryota</taxon>
        <taxon>Fungi</taxon>
        <taxon>Dikarya</taxon>
        <taxon>Basidiomycota</taxon>
        <taxon>Agaricomycotina</taxon>
        <taxon>Agaricomycetes</taxon>
        <taxon>Russulales</taxon>
        <taxon>Lachnocladiaceae</taxon>
        <taxon>Vararia</taxon>
    </lineage>
</organism>
<reference evidence="1" key="1">
    <citation type="submission" date="2021-02" db="EMBL/GenBank/DDBJ databases">
        <authorList>
            <consortium name="DOE Joint Genome Institute"/>
            <person name="Ahrendt S."/>
            <person name="Looney B.P."/>
            <person name="Miyauchi S."/>
            <person name="Morin E."/>
            <person name="Drula E."/>
            <person name="Courty P.E."/>
            <person name="Chicoki N."/>
            <person name="Fauchery L."/>
            <person name="Kohler A."/>
            <person name="Kuo A."/>
            <person name="Labutti K."/>
            <person name="Pangilinan J."/>
            <person name="Lipzen A."/>
            <person name="Riley R."/>
            <person name="Andreopoulos W."/>
            <person name="He G."/>
            <person name="Johnson J."/>
            <person name="Barry K.W."/>
            <person name="Grigoriev I.V."/>
            <person name="Nagy L."/>
            <person name="Hibbett D."/>
            <person name="Henrissat B."/>
            <person name="Matheny P.B."/>
            <person name="Labbe J."/>
            <person name="Martin F."/>
        </authorList>
    </citation>
    <scope>NUCLEOTIDE SEQUENCE</scope>
    <source>
        <strain evidence="1">EC-137</strain>
    </source>
</reference>
<name>A0ACB8QSA0_9AGAM</name>
<accession>A0ACB8QSA0</accession>